<dbReference type="EMBL" id="JACHGO010000006">
    <property type="protein sequence ID" value="MBB5144177.1"/>
    <property type="molecule type" value="Genomic_DNA"/>
</dbReference>
<gene>
    <name evidence="1" type="primary">sfsA</name>
    <name evidence="5" type="ORF">HNQ38_002285</name>
</gene>
<proteinExistence type="inferred from homology"/>
<protein>
    <recommendedName>
        <fullName evidence="1">Sugar fermentation stimulation protein homolog</fullName>
    </recommendedName>
</protein>
<evidence type="ECO:0000256" key="1">
    <source>
        <dbReference type="HAMAP-Rule" id="MF_00095"/>
    </source>
</evidence>
<keyword evidence="6" id="KW-1185">Reference proteome</keyword>
<evidence type="ECO:0000259" key="3">
    <source>
        <dbReference type="Pfam" id="PF03749"/>
    </source>
</evidence>
<dbReference type="NCBIfam" id="TIGR00230">
    <property type="entry name" value="sfsA"/>
    <property type="match status" value="1"/>
</dbReference>
<evidence type="ECO:0000256" key="2">
    <source>
        <dbReference type="SAM" id="MobiDB-lite"/>
    </source>
</evidence>
<feature type="compositionally biased region" description="Pro residues" evidence="2">
    <location>
        <begin position="84"/>
        <end position="93"/>
    </location>
</feature>
<dbReference type="CDD" id="cd22359">
    <property type="entry name" value="SfsA-like_bacterial"/>
    <property type="match status" value="1"/>
</dbReference>
<feature type="domain" description="Sugar fermentation stimulation protein C-terminal" evidence="3">
    <location>
        <begin position="196"/>
        <end position="332"/>
    </location>
</feature>
<dbReference type="Pfam" id="PF17746">
    <property type="entry name" value="SfsA_N"/>
    <property type="match status" value="1"/>
</dbReference>
<evidence type="ECO:0000313" key="5">
    <source>
        <dbReference type="EMBL" id="MBB5144177.1"/>
    </source>
</evidence>
<feature type="region of interest" description="Disordered" evidence="2">
    <location>
        <begin position="1"/>
        <end position="54"/>
    </location>
</feature>
<name>A0A7W8C499_9BACT</name>
<evidence type="ECO:0000259" key="4">
    <source>
        <dbReference type="Pfam" id="PF17746"/>
    </source>
</evidence>
<organism evidence="5 6">
    <name type="scientific">Desulfovibrio intestinalis</name>
    <dbReference type="NCBI Taxonomy" id="58621"/>
    <lineage>
        <taxon>Bacteria</taxon>
        <taxon>Pseudomonadati</taxon>
        <taxon>Thermodesulfobacteriota</taxon>
        <taxon>Desulfovibrionia</taxon>
        <taxon>Desulfovibrionales</taxon>
        <taxon>Desulfovibrionaceae</taxon>
        <taxon>Desulfovibrio</taxon>
    </lineage>
</organism>
<dbReference type="HAMAP" id="MF_00095">
    <property type="entry name" value="SfsA"/>
    <property type="match status" value="1"/>
</dbReference>
<dbReference type="GO" id="GO:0003677">
    <property type="term" value="F:DNA binding"/>
    <property type="evidence" value="ECO:0007669"/>
    <property type="project" value="InterPro"/>
</dbReference>
<evidence type="ECO:0000313" key="6">
    <source>
        <dbReference type="Proteomes" id="UP000539075"/>
    </source>
</evidence>
<dbReference type="InterPro" id="IPR005224">
    <property type="entry name" value="SfsA"/>
</dbReference>
<dbReference type="InterPro" id="IPR040452">
    <property type="entry name" value="SfsA_C"/>
</dbReference>
<accession>A0A7W8C499</accession>
<comment type="similarity">
    <text evidence="1">Belongs to the SfsA family.</text>
</comment>
<feature type="domain" description="SfsA N-terminal OB" evidence="4">
    <location>
        <begin position="104"/>
        <end position="162"/>
    </location>
</feature>
<dbReference type="AlphaFoldDB" id="A0A7W8C499"/>
<dbReference type="PANTHER" id="PTHR30545">
    <property type="entry name" value="SUGAR FERMENTATION STIMULATION PROTEIN A"/>
    <property type="match status" value="1"/>
</dbReference>
<dbReference type="InterPro" id="IPR041465">
    <property type="entry name" value="SfsA_N"/>
</dbReference>
<dbReference type="Proteomes" id="UP000539075">
    <property type="component" value="Unassembled WGS sequence"/>
</dbReference>
<sequence>MRTKQHNAAPPSVDERLQASPQQPRQPGCSGPAETSARRGQLPQSGNTIRDADVQDMGGQNAASAIHLGADATAQAGGTDTPHPSQPSPPLLPLPQDCIVGGFVQRRKRFSVELTLHGEPVWVHSNNSGSMLGLTRPGCPVLASPAANPARKLKYTQECVWLAQTALPAAPDNETAATLNADPSGPGFWVGVNTSVPNRMLEAAFHAGRLHFASGYTSLVREAKRGQSRLDGLITGPGLPPLWVECKNVTMVEDDAACFPDAASERGQKHLRELMDIVAQGERAAMFYLVQRPDGHCFAPADFIDPEYARLFYEALACGVEVYPYRALVSKNGIDLGGLIPLRPTP</sequence>
<dbReference type="Gene3D" id="2.40.50.580">
    <property type="match status" value="1"/>
</dbReference>
<dbReference type="Gene3D" id="3.40.1350.60">
    <property type="match status" value="1"/>
</dbReference>
<dbReference type="Pfam" id="PF03749">
    <property type="entry name" value="SfsA"/>
    <property type="match status" value="1"/>
</dbReference>
<reference evidence="5 6" key="1">
    <citation type="submission" date="2020-08" db="EMBL/GenBank/DDBJ databases">
        <title>Genomic Encyclopedia of Type Strains, Phase IV (KMG-IV): sequencing the most valuable type-strain genomes for metagenomic binning, comparative biology and taxonomic classification.</title>
        <authorList>
            <person name="Goeker M."/>
        </authorList>
    </citation>
    <scope>NUCLEOTIDE SEQUENCE [LARGE SCALE GENOMIC DNA]</scope>
    <source>
        <strain evidence="5 6">DSM 11275</strain>
    </source>
</reference>
<dbReference type="PANTHER" id="PTHR30545:SF2">
    <property type="entry name" value="SUGAR FERMENTATION STIMULATION PROTEIN A"/>
    <property type="match status" value="1"/>
</dbReference>
<comment type="caution">
    <text evidence="5">The sequence shown here is derived from an EMBL/GenBank/DDBJ whole genome shotgun (WGS) entry which is preliminary data.</text>
</comment>
<feature type="region of interest" description="Disordered" evidence="2">
    <location>
        <begin position="74"/>
        <end position="94"/>
    </location>
</feature>